<dbReference type="Gene3D" id="3.10.129.10">
    <property type="entry name" value="Hotdog Thioesterase"/>
    <property type="match status" value="1"/>
</dbReference>
<evidence type="ECO:0000313" key="2">
    <source>
        <dbReference type="EMBL" id="ABS78178.1"/>
    </source>
</evidence>
<dbReference type="AlphaFoldDB" id="A9KBE0"/>
<dbReference type="EMBL" id="CP000733">
    <property type="protein sequence ID" value="ABS78178.1"/>
    <property type="molecule type" value="Genomic_DNA"/>
</dbReference>
<name>A9KBE0_COXBN</name>
<proteinExistence type="predicted"/>
<dbReference type="InterPro" id="IPR029069">
    <property type="entry name" value="HotDog_dom_sf"/>
</dbReference>
<dbReference type="SUPFAM" id="SSF54637">
    <property type="entry name" value="Thioesterase/thiol ester dehydrase-isomerase"/>
    <property type="match status" value="1"/>
</dbReference>
<accession>A9KBE0</accession>
<dbReference type="Pfam" id="PF07977">
    <property type="entry name" value="FabA"/>
    <property type="match status" value="1"/>
</dbReference>
<sequence>MNTFIENLQPYSATELVEAIPQKPPFRFIDKILSVDENCIEGIYTFKPTEFFYQGHFPSNPLTPGVILLESMAQVGLVAFGLYLLSKEMARNEVMNLVTLFTEANVEFLSPIKPTDTITIHAEKTLWRRKKLKSHAKAHKADGTLVGIAELGGIGVRNL</sequence>
<dbReference type="PANTHER" id="PTHR30272">
    <property type="entry name" value="3-HYDROXYACYL-[ACYL-CARRIER-PROTEIN] DEHYDRATASE"/>
    <property type="match status" value="1"/>
</dbReference>
<gene>
    <name evidence="2" type="ordered locus">CBUD_0156</name>
</gene>
<dbReference type="HOGENOM" id="CLU_078912_3_3_6"/>
<dbReference type="PANTHER" id="PTHR30272:SF1">
    <property type="entry name" value="3-HYDROXYACYL-[ACYL-CARRIER-PROTEIN] DEHYDRATASE"/>
    <property type="match status" value="1"/>
</dbReference>
<keyword evidence="1 2" id="KW-0456">Lyase</keyword>
<dbReference type="Proteomes" id="UP000008555">
    <property type="component" value="Chromosome"/>
</dbReference>
<organism evidence="2 3">
    <name type="scientific">Coxiella burnetii (strain Dugway 5J108-111)</name>
    <dbReference type="NCBI Taxonomy" id="434922"/>
    <lineage>
        <taxon>Bacteria</taxon>
        <taxon>Pseudomonadati</taxon>
        <taxon>Pseudomonadota</taxon>
        <taxon>Gammaproteobacteria</taxon>
        <taxon>Legionellales</taxon>
        <taxon>Coxiellaceae</taxon>
        <taxon>Coxiella</taxon>
    </lineage>
</organism>
<dbReference type="InterPro" id="IPR013114">
    <property type="entry name" value="FabA_FabZ"/>
</dbReference>
<evidence type="ECO:0000256" key="1">
    <source>
        <dbReference type="ARBA" id="ARBA00023239"/>
    </source>
</evidence>
<reference evidence="2 3" key="1">
    <citation type="journal article" date="2009" name="Infect. Immun.">
        <title>Comparative genomics reveal extensive transposon-mediated genomic plasticity and diversity among potential effector proteins within the genus Coxiella.</title>
        <authorList>
            <person name="Beare P.A."/>
            <person name="Unsworth N."/>
            <person name="Andoh M."/>
            <person name="Voth D.E."/>
            <person name="Omsland A."/>
            <person name="Gilk S.D."/>
            <person name="Williams K.P."/>
            <person name="Sobral B.W."/>
            <person name="Kupko J.J.III."/>
            <person name="Porcella S.F."/>
            <person name="Samuel J.E."/>
            <person name="Heinzen R.A."/>
        </authorList>
    </citation>
    <scope>NUCLEOTIDE SEQUENCE [LARGE SCALE GENOMIC DNA]</scope>
    <source>
        <strain evidence="2 3">Dugway 5J108-111</strain>
    </source>
</reference>
<dbReference type="GO" id="GO:0016829">
    <property type="term" value="F:lyase activity"/>
    <property type="evidence" value="ECO:0007669"/>
    <property type="project" value="UniProtKB-KW"/>
</dbReference>
<evidence type="ECO:0000313" key="3">
    <source>
        <dbReference type="Proteomes" id="UP000008555"/>
    </source>
</evidence>
<dbReference type="KEGG" id="cbd:CBUD_0156"/>
<dbReference type="RefSeq" id="WP_005770367.1">
    <property type="nucleotide sequence ID" value="NC_009727.1"/>
</dbReference>
<protein>
    <submittedName>
        <fullName evidence="2">(3R)-hydroxymyristoyl-[acyl carrier protein] dehydratase</fullName>
        <ecNumber evidence="2">4.2.1.-</ecNumber>
    </submittedName>
</protein>
<dbReference type="EC" id="4.2.1.-" evidence="2"/>